<dbReference type="OrthoDB" id="160645at2759"/>
<evidence type="ECO:0000259" key="3">
    <source>
        <dbReference type="Pfam" id="PF23865"/>
    </source>
</evidence>
<feature type="domain" description="DUF7223" evidence="3">
    <location>
        <begin position="394"/>
        <end position="658"/>
    </location>
</feature>
<gene>
    <name evidence="4" type="ORF">BDV95DRAFT_608110</name>
</gene>
<dbReference type="Pfam" id="PF23865">
    <property type="entry name" value="DUF7223"/>
    <property type="match status" value="1"/>
</dbReference>
<comment type="caution">
    <text evidence="4">The sequence shown here is derived from an EMBL/GenBank/DDBJ whole genome shotgun (WGS) entry which is preliminary data.</text>
</comment>
<evidence type="ECO:0000313" key="4">
    <source>
        <dbReference type="EMBL" id="KAF2870088.1"/>
    </source>
</evidence>
<dbReference type="Proteomes" id="UP000481861">
    <property type="component" value="Unassembled WGS sequence"/>
</dbReference>
<evidence type="ECO:0000313" key="5">
    <source>
        <dbReference type="Proteomes" id="UP000481861"/>
    </source>
</evidence>
<dbReference type="InterPro" id="IPR054293">
    <property type="entry name" value="DUF7029"/>
</dbReference>
<keyword evidence="1" id="KW-0732">Signal</keyword>
<proteinExistence type="predicted"/>
<evidence type="ECO:0000256" key="1">
    <source>
        <dbReference type="SAM" id="SignalP"/>
    </source>
</evidence>
<sequence length="663" mass="71712">MFAQPILVSLLAVATLTSATPVLKPIADPVHLLSPSLSSRDTKGCKAFDPSSIRSFFWADESAATSKFIANFTLLTPGDHEDIIALKDISDSLKTITCDHTANTISIELLSEDCFGAVENAWKWVNENSDNTFTLVTEAGQCDPDEVRDPYYVTGARFEKSGWKVTFDAKKQPWSEVAHSFRLKTSVLMREQVQSQNTTSNSGGSPTFYDAEMNELFTKAQKLQEDMVQANRSGTADANRMLDTRVAFATAINTAAKKGFEALNKLSQRYGSAVAEIVDSAKKEHDGMKTLVAEKENEVAQNPDTDAQAEWSLHEEVLRLEQHAVAVIETAFAAIYVALGQTPPCTSSTRSLTSIRKRGGIFDDIWDVLKTIAETVINGVATLLGANQPLTIGLESDWTPELFNADHSTEDYGMDLTLKAQLKTGGKIVAEFEVDVDFDEASKVRVHVNPEGVFGSLTLNVTAGGTLTKPLTWEPVKYDLPIPHAGFEIPSLIKIGSFISLSLRAALEKLEGNATLAIGAKATISDDAVVLIDMLNAKNNEVSNWMPEFEAVGPDFDATISGHLSAGFTIGLKLEASILDGKIGAEAELEAQVPRFDVNFEASSSGGDLARNVCGGEEHTAIKLDVEAGVDLKLYAGLVGSLSEFDILDKKWPLFSTCKGIKG</sequence>
<evidence type="ECO:0000259" key="2">
    <source>
        <dbReference type="Pfam" id="PF22974"/>
    </source>
</evidence>
<name>A0A7C8I3R0_9PLEO</name>
<keyword evidence="5" id="KW-1185">Reference proteome</keyword>
<reference evidence="4 5" key="1">
    <citation type="submission" date="2020-01" db="EMBL/GenBank/DDBJ databases">
        <authorList>
            <consortium name="DOE Joint Genome Institute"/>
            <person name="Haridas S."/>
            <person name="Albert R."/>
            <person name="Binder M."/>
            <person name="Bloem J."/>
            <person name="Labutti K."/>
            <person name="Salamov A."/>
            <person name="Andreopoulos B."/>
            <person name="Baker S.E."/>
            <person name="Barry K."/>
            <person name="Bills G."/>
            <person name="Bluhm B.H."/>
            <person name="Cannon C."/>
            <person name="Castanera R."/>
            <person name="Culley D.E."/>
            <person name="Daum C."/>
            <person name="Ezra D."/>
            <person name="Gonzalez J.B."/>
            <person name="Henrissat B."/>
            <person name="Kuo A."/>
            <person name="Liang C."/>
            <person name="Lipzen A."/>
            <person name="Lutzoni F."/>
            <person name="Magnuson J."/>
            <person name="Mondo S."/>
            <person name="Nolan M."/>
            <person name="Ohm R."/>
            <person name="Pangilinan J."/>
            <person name="Park H.-J.H."/>
            <person name="Ramirez L."/>
            <person name="Alfaro M."/>
            <person name="Sun H."/>
            <person name="Tritt A."/>
            <person name="Yoshinaga Y."/>
            <person name="Zwiers L.-H.L."/>
            <person name="Turgeon B.G."/>
            <person name="Goodwin S.B."/>
            <person name="Spatafora J.W."/>
            <person name="Crous P.W."/>
            <person name="Grigoriev I.V."/>
        </authorList>
    </citation>
    <scope>NUCLEOTIDE SEQUENCE [LARGE SCALE GENOMIC DNA]</scope>
    <source>
        <strain evidence="4 5">CBS 611.86</strain>
    </source>
</reference>
<protein>
    <submittedName>
        <fullName evidence="4">Uncharacterized protein</fullName>
    </submittedName>
</protein>
<feature type="chain" id="PRO_5028984951" evidence="1">
    <location>
        <begin position="20"/>
        <end position="663"/>
    </location>
</feature>
<feature type="signal peptide" evidence="1">
    <location>
        <begin position="1"/>
        <end position="19"/>
    </location>
</feature>
<dbReference type="InterPro" id="IPR055647">
    <property type="entry name" value="DUF7223"/>
</dbReference>
<organism evidence="4 5">
    <name type="scientific">Massariosphaeria phaeospora</name>
    <dbReference type="NCBI Taxonomy" id="100035"/>
    <lineage>
        <taxon>Eukaryota</taxon>
        <taxon>Fungi</taxon>
        <taxon>Dikarya</taxon>
        <taxon>Ascomycota</taxon>
        <taxon>Pezizomycotina</taxon>
        <taxon>Dothideomycetes</taxon>
        <taxon>Pleosporomycetidae</taxon>
        <taxon>Pleosporales</taxon>
        <taxon>Pleosporales incertae sedis</taxon>
        <taxon>Massariosphaeria</taxon>
    </lineage>
</organism>
<accession>A0A7C8I3R0</accession>
<dbReference type="AlphaFoldDB" id="A0A7C8I3R0"/>
<dbReference type="EMBL" id="JAADJZ010000014">
    <property type="protein sequence ID" value="KAF2870088.1"/>
    <property type="molecule type" value="Genomic_DNA"/>
</dbReference>
<feature type="domain" description="DUF7029" evidence="2">
    <location>
        <begin position="77"/>
        <end position="181"/>
    </location>
</feature>
<dbReference type="Pfam" id="PF22974">
    <property type="entry name" value="DUF7029"/>
    <property type="match status" value="1"/>
</dbReference>